<organism evidence="2">
    <name type="scientific">Ascaris suum</name>
    <name type="common">Pig roundworm</name>
    <name type="synonym">Ascaris lumbricoides</name>
    <dbReference type="NCBI Taxonomy" id="6253"/>
    <lineage>
        <taxon>Eukaryota</taxon>
        <taxon>Metazoa</taxon>
        <taxon>Ecdysozoa</taxon>
        <taxon>Nematoda</taxon>
        <taxon>Chromadorea</taxon>
        <taxon>Rhabditida</taxon>
        <taxon>Spirurina</taxon>
        <taxon>Ascaridomorpha</taxon>
        <taxon>Ascaridoidea</taxon>
        <taxon>Ascarididae</taxon>
        <taxon>Ascaris</taxon>
    </lineage>
</organism>
<dbReference type="InterPro" id="IPR036322">
    <property type="entry name" value="WD40_repeat_dom_sf"/>
</dbReference>
<proteinExistence type="evidence at transcript level"/>
<dbReference type="Pfam" id="PF00400">
    <property type="entry name" value="WD40"/>
    <property type="match status" value="1"/>
</dbReference>
<evidence type="ECO:0000256" key="1">
    <source>
        <dbReference type="SAM" id="MobiDB-lite"/>
    </source>
</evidence>
<dbReference type="InterPro" id="IPR053299">
    <property type="entry name" value="ASTRA_WD_repeat"/>
</dbReference>
<sequence length="385" mass="43215">MFRRNVDVFDGCALFSFFRRMEKKFDIPPVRVATHPEANDRIAIGFIDGSIGFYNFDVSKDALKIVAAKKLKSAVRDIEFSRSGEELYAICENKALCVYDVESNMRIRCIRKCHEGKPNALCTLPSSSTKGQQIATGDENGQIRTWDLRVASPEVSTFNDLEDIVNDFAVSENTLLAACSDGTLGSYELRRRKLIVRSESMSNELLSIAPSKSFTYVGNGEGYVEVFKKDEYANILERIETSYTMGVDCLHMLREDVLLSASNEDADLRLLHVNPNKRIGSIGKHEGGVQQFALTADRFWLISVGWLKSTVRFWNLPHILDKIPIIRAQGLSKRKGSSFKASTNFFSDLLTEGREHSRDDARGDSDAEDSEQSSEGEDDVEETET</sequence>
<feature type="compositionally biased region" description="Acidic residues" evidence="1">
    <location>
        <begin position="366"/>
        <end position="385"/>
    </location>
</feature>
<dbReference type="SUPFAM" id="SSF50978">
    <property type="entry name" value="WD40 repeat-like"/>
    <property type="match status" value="1"/>
</dbReference>
<accession>F1L0Z9</accession>
<dbReference type="InterPro" id="IPR001680">
    <property type="entry name" value="WD40_rpt"/>
</dbReference>
<reference evidence="2" key="1">
    <citation type="journal article" date="2011" name="Genome Res.">
        <title>Deep small RNA sequencing from the nematode Ascaris reveals conservation, functional diversification, and novel developmental profiles.</title>
        <authorList>
            <person name="Wang J."/>
            <person name="Czech B."/>
            <person name="Crunk A."/>
            <person name="Wallace A."/>
            <person name="Mitreva M."/>
            <person name="Hannon G.J."/>
            <person name="Davis R.E."/>
        </authorList>
    </citation>
    <scope>NUCLEOTIDE SEQUENCE</scope>
</reference>
<dbReference type="InterPro" id="IPR015943">
    <property type="entry name" value="WD40/YVTN_repeat-like_dom_sf"/>
</dbReference>
<dbReference type="Gene3D" id="2.130.10.10">
    <property type="entry name" value="YVTN repeat-like/Quinoprotein amine dehydrogenase"/>
    <property type="match status" value="1"/>
</dbReference>
<dbReference type="AlphaFoldDB" id="F1L0Z9"/>
<dbReference type="PANTHER" id="PTHR44156">
    <property type="entry name" value="SUPERNUMERARY LIMBS, ISOFORM B-RELATED"/>
    <property type="match status" value="1"/>
</dbReference>
<feature type="compositionally biased region" description="Basic and acidic residues" evidence="1">
    <location>
        <begin position="351"/>
        <end position="365"/>
    </location>
</feature>
<dbReference type="SMART" id="SM00320">
    <property type="entry name" value="WD40"/>
    <property type="match status" value="4"/>
</dbReference>
<protein>
    <submittedName>
        <fullName evidence="2">WD repeat-containing protein 55</fullName>
    </submittedName>
</protein>
<dbReference type="EMBL" id="JI169316">
    <property type="protein sequence ID" value="ADY43803.1"/>
    <property type="molecule type" value="mRNA"/>
</dbReference>
<name>F1L0Z9_ASCSU</name>
<feature type="region of interest" description="Disordered" evidence="1">
    <location>
        <begin position="350"/>
        <end position="385"/>
    </location>
</feature>
<evidence type="ECO:0000313" key="2">
    <source>
        <dbReference type="EMBL" id="ADY43803.1"/>
    </source>
</evidence>